<evidence type="ECO:0000313" key="4">
    <source>
        <dbReference type="Proteomes" id="UP000325672"/>
    </source>
</evidence>
<protein>
    <recommendedName>
        <fullName evidence="5">Cell wall protein</fullName>
    </recommendedName>
</protein>
<feature type="region of interest" description="Disordered" evidence="1">
    <location>
        <begin position="456"/>
        <end position="539"/>
    </location>
</feature>
<feature type="compositionally biased region" description="Low complexity" evidence="1">
    <location>
        <begin position="504"/>
        <end position="524"/>
    </location>
</feature>
<organism evidence="3 4">
    <name type="scientific">Aspergillus pseudotamarii</name>
    <dbReference type="NCBI Taxonomy" id="132259"/>
    <lineage>
        <taxon>Eukaryota</taxon>
        <taxon>Fungi</taxon>
        <taxon>Dikarya</taxon>
        <taxon>Ascomycota</taxon>
        <taxon>Pezizomycotina</taxon>
        <taxon>Eurotiomycetes</taxon>
        <taxon>Eurotiomycetidae</taxon>
        <taxon>Eurotiales</taxon>
        <taxon>Aspergillaceae</taxon>
        <taxon>Aspergillus</taxon>
        <taxon>Aspergillus subgen. Circumdati</taxon>
    </lineage>
</organism>
<dbReference type="GeneID" id="43636084"/>
<feature type="compositionally biased region" description="Low complexity" evidence="1">
    <location>
        <begin position="582"/>
        <end position="596"/>
    </location>
</feature>
<feature type="compositionally biased region" description="Low complexity" evidence="1">
    <location>
        <begin position="616"/>
        <end position="637"/>
    </location>
</feature>
<dbReference type="AlphaFoldDB" id="A0A5N6SLL7"/>
<dbReference type="EMBL" id="ML743606">
    <property type="protein sequence ID" value="KAE8134243.1"/>
    <property type="molecule type" value="Genomic_DNA"/>
</dbReference>
<evidence type="ECO:0000313" key="3">
    <source>
        <dbReference type="EMBL" id="KAE8134243.1"/>
    </source>
</evidence>
<accession>A0A5N6SLL7</accession>
<feature type="region of interest" description="Disordered" evidence="1">
    <location>
        <begin position="670"/>
        <end position="704"/>
    </location>
</feature>
<keyword evidence="4" id="KW-1185">Reference proteome</keyword>
<dbReference type="Proteomes" id="UP000325672">
    <property type="component" value="Unassembled WGS sequence"/>
</dbReference>
<evidence type="ECO:0000256" key="2">
    <source>
        <dbReference type="SAM" id="SignalP"/>
    </source>
</evidence>
<name>A0A5N6SLL7_ASPPS</name>
<dbReference type="OrthoDB" id="4526936at2759"/>
<feature type="compositionally biased region" description="Low complexity" evidence="1">
    <location>
        <begin position="670"/>
        <end position="690"/>
    </location>
</feature>
<feature type="chain" id="PRO_5024903347" description="Cell wall protein" evidence="2">
    <location>
        <begin position="19"/>
        <end position="736"/>
    </location>
</feature>
<dbReference type="RefSeq" id="XP_031910306.1">
    <property type="nucleotide sequence ID" value="XM_032051874.1"/>
</dbReference>
<feature type="region of interest" description="Disordered" evidence="1">
    <location>
        <begin position="551"/>
        <end position="652"/>
    </location>
</feature>
<sequence>MRANNLLLLAGLASSVAAYPTDIESRTLGPLLEGIGKGIADIGEGVGEGIEDVTKGLAGLISLLFGGSSGHTTVTILEGISAQAAAALQGGALGCTAGTIHADARAELVAWLKAHAEFDASLKAALVAWAQGGASATLSVDVCAGLSLFIPTCADIAAKGDLYVTLDGVFSSTDLAAEVVLSASAQSSLSTFLSGHLGLGLDVDIRAGLGLCAGGGVVADLAADVKAALKAWLSGSECTLSHSLKVSILAWLEGKVETGVVSIGSVPSGGLATISAGAAIGSLVEESGLLVASAQASLSAFLETDIVADLEVEILTALKACAKGGLAADLSVEVRTALAIWLSGSSCRLGAELKSVVLFWLTFAVSADVAVDVSGSLLTDLTSFLTGTVDTLIGTNLRGVISVLISGESLVSVSLDARAQLAAVCGGAAGIEIDTQIILVIIQWLSGCDTGSGVPIRPPPSGSVVPSIPASTPVASTPAVSTPLVPTPVPTSAGATGSDVPSVPAGSATTGVTSGVSSGSVVPTPSGPAPSDEASTTPCDTITSETVIGSATTEYPSSPAPTDVSPTGSESVSVPAVPTPSGPASSGPAPSDEASSTPCDTITSETVIASATTDIVPTGPAVTGVTSGVSSGSVVPTPSGPAPGEEASSTPCDTITSETVIASATTDVVPTGPAVTGVTSGVSSGSVVPTPSGPAPGEEASSTPCDTITSETVIAMPPLTWFLPLLLTSALLARSL</sequence>
<feature type="compositionally biased region" description="Polar residues" evidence="1">
    <location>
        <begin position="597"/>
        <end position="615"/>
    </location>
</feature>
<proteinExistence type="predicted"/>
<feature type="signal peptide" evidence="2">
    <location>
        <begin position="1"/>
        <end position="18"/>
    </location>
</feature>
<reference evidence="3 4" key="1">
    <citation type="submission" date="2019-04" db="EMBL/GenBank/DDBJ databases">
        <title>Friends and foes A comparative genomics study of 23 Aspergillus species from section Flavi.</title>
        <authorList>
            <consortium name="DOE Joint Genome Institute"/>
            <person name="Kjaerbolling I."/>
            <person name="Vesth T."/>
            <person name="Frisvad J.C."/>
            <person name="Nybo J.L."/>
            <person name="Theobald S."/>
            <person name="Kildgaard S."/>
            <person name="Isbrandt T."/>
            <person name="Kuo A."/>
            <person name="Sato A."/>
            <person name="Lyhne E.K."/>
            <person name="Kogle M.E."/>
            <person name="Wiebenga A."/>
            <person name="Kun R.S."/>
            <person name="Lubbers R.J."/>
            <person name="Makela M.R."/>
            <person name="Barry K."/>
            <person name="Chovatia M."/>
            <person name="Clum A."/>
            <person name="Daum C."/>
            <person name="Haridas S."/>
            <person name="He G."/>
            <person name="LaButti K."/>
            <person name="Lipzen A."/>
            <person name="Mondo S."/>
            <person name="Riley R."/>
            <person name="Salamov A."/>
            <person name="Simmons B.A."/>
            <person name="Magnuson J.K."/>
            <person name="Henrissat B."/>
            <person name="Mortensen U.H."/>
            <person name="Larsen T.O."/>
            <person name="Devries R.P."/>
            <person name="Grigoriev I.V."/>
            <person name="Machida M."/>
            <person name="Baker S.E."/>
            <person name="Andersen M.R."/>
        </authorList>
    </citation>
    <scope>NUCLEOTIDE SEQUENCE [LARGE SCALE GENOMIC DNA]</scope>
    <source>
        <strain evidence="3 4">CBS 117625</strain>
    </source>
</reference>
<evidence type="ECO:0008006" key="5">
    <source>
        <dbReference type="Google" id="ProtNLM"/>
    </source>
</evidence>
<gene>
    <name evidence="3" type="ORF">BDV38DRAFT_166061</name>
</gene>
<keyword evidence="2" id="KW-0732">Signal</keyword>
<evidence type="ECO:0000256" key="1">
    <source>
        <dbReference type="SAM" id="MobiDB-lite"/>
    </source>
</evidence>